<sequence>MAIALVHGQCADPADPTEPIPQDPIAMTSRFSPDCRVLVFRRVVLALCWLPVWALASPARGPGEAAPRERISIDGGWRFHLGDAPGSDWRLSYDVRPKVSGVDDAKAADTEPTAGVAVSDAGARVLKAWILPTGNAFIADPAKRYARPAGDPGARVPYVQAGFDDRSWQRVDLPHDWAIAGPFIEKGPGGGMGRLPTAGIGWYRRKLDIPRADAGRRIFLDVDGAMSYAEVWLNGHLVGGWPYGYASWRVDLTPYVVPGGVNQLAIRLDNPPDSSRWYPGAGLYRNVWLVVTDPVHVAHWGTTVTTPEVSPQRASVALRVAIDNDSSAPAEVSVASSVYPIDGHGVIDGQAVAHLAPASLNVPAHGQASVEGNTVVSHPRLWGPPPGQKPNRYVAVTTVSRDGRVVDRYQTRFGIRAIRFDPNRGLFVNGEHVPIRGVNRHDDLGALGTAFNLRAAQRQLEELQAMGCNALRMSHNPPAPELLELADRMGFLVMDEIFDCWYRQKNPLDFHLIFRDWHEQDLRAMLRRDRNHPSVFLWSVGNEVGEQYTGEAGAAVARELCDIVHQEDPTRPATASMNYAKSNMPFPAALDVISLNYQGEGIRDTPFFAGTKAIHTLPQYGAFHAKFPDKMILSSETASAFSTRGVYLFPVTDQISAPVRDGSGGDSAHQLVSAYGLYAVDFGSSPDKVFRALDQHPYVAGEFVWTGWDYLGEPTPYYSARSSYCGLIDLAGFPKDSYFLYQARWRPDLPMAHILPSWTWPDRVGKITPVHVFTSGDSGELFLNGRSLGRRVKGPFQYRLRWDEVRYEPGVLKVVTYKAGRVWATDEVRTAGAAAKLVVSPDRTVIRDDGRDLSFVTVRVEDARGTLVPDADNPLEFSVTGPGEIVATDNGDPRSFVPFPSHQRPAFNGLCLVIVRSIPGHPGPIVVRASGAGLQDGTATVSAEASAR</sequence>
<dbReference type="InterPro" id="IPR054593">
    <property type="entry name" value="Beta-mannosidase-like_N2"/>
</dbReference>
<reference evidence="9" key="1">
    <citation type="submission" date="2016-10" db="EMBL/GenBank/DDBJ databases">
        <title>Sequence of Gallionella enrichment culture.</title>
        <authorList>
            <person name="Poehlein A."/>
            <person name="Muehling M."/>
            <person name="Daniel R."/>
        </authorList>
    </citation>
    <scope>NUCLEOTIDE SEQUENCE</scope>
</reference>
<dbReference type="InterPro" id="IPR006103">
    <property type="entry name" value="Glyco_hydro_2_cat"/>
</dbReference>
<evidence type="ECO:0000313" key="9">
    <source>
        <dbReference type="EMBL" id="OIR03974.1"/>
    </source>
</evidence>
<gene>
    <name evidence="9" type="ORF">GALL_139110</name>
</gene>
<dbReference type="InterPro" id="IPR006101">
    <property type="entry name" value="Glyco_hydro_2"/>
</dbReference>
<dbReference type="Gene3D" id="2.60.120.260">
    <property type="entry name" value="Galactose-binding domain-like"/>
    <property type="match status" value="1"/>
</dbReference>
<feature type="domain" description="Glycoside hydrolase family 2 catalytic" evidence="5">
    <location>
        <begin position="425"/>
        <end position="579"/>
    </location>
</feature>
<dbReference type="EMBL" id="MLJW01000061">
    <property type="protein sequence ID" value="OIR03974.1"/>
    <property type="molecule type" value="Genomic_DNA"/>
</dbReference>
<dbReference type="InterPro" id="IPR023232">
    <property type="entry name" value="Glyco_hydro_2_AS"/>
</dbReference>
<dbReference type="InterPro" id="IPR051913">
    <property type="entry name" value="GH2_Domain-Containing"/>
</dbReference>
<dbReference type="SUPFAM" id="SSF51445">
    <property type="entry name" value="(Trans)glycosidases"/>
    <property type="match status" value="1"/>
</dbReference>
<feature type="domain" description="Beta-mannosidase-like galactose-binding" evidence="8">
    <location>
        <begin position="202"/>
        <end position="274"/>
    </location>
</feature>
<dbReference type="PROSITE" id="PS00608">
    <property type="entry name" value="GLYCOSYL_HYDROL_F2_2"/>
    <property type="match status" value="1"/>
</dbReference>
<evidence type="ECO:0000256" key="3">
    <source>
        <dbReference type="ARBA" id="ARBA00023295"/>
    </source>
</evidence>
<dbReference type="Pfam" id="PF18565">
    <property type="entry name" value="Glyco_hydro2_C5"/>
    <property type="match status" value="1"/>
</dbReference>
<evidence type="ECO:0000256" key="2">
    <source>
        <dbReference type="ARBA" id="ARBA00022801"/>
    </source>
</evidence>
<proteinExistence type="inferred from homology"/>
<dbReference type="Gene3D" id="3.20.20.80">
    <property type="entry name" value="Glycosidases"/>
    <property type="match status" value="1"/>
</dbReference>
<dbReference type="GO" id="GO:0005975">
    <property type="term" value="P:carbohydrate metabolic process"/>
    <property type="evidence" value="ECO:0007669"/>
    <property type="project" value="InterPro"/>
</dbReference>
<feature type="domain" description="Glycoside hydrolase family 2 immunoglobulin-like beta-sandwich" evidence="4">
    <location>
        <begin position="303"/>
        <end position="416"/>
    </location>
</feature>
<dbReference type="SUPFAM" id="SSF49303">
    <property type="entry name" value="beta-Galactosidase/glucuronidase domain"/>
    <property type="match status" value="1"/>
</dbReference>
<dbReference type="Gene3D" id="2.60.40.10">
    <property type="entry name" value="Immunoglobulins"/>
    <property type="match status" value="3"/>
</dbReference>
<dbReference type="Pfam" id="PF02836">
    <property type="entry name" value="Glyco_hydro_2_C"/>
    <property type="match status" value="1"/>
</dbReference>
<comment type="similarity">
    <text evidence="1">Belongs to the glycosyl hydrolase 2 family.</text>
</comment>
<organism evidence="9">
    <name type="scientific">mine drainage metagenome</name>
    <dbReference type="NCBI Taxonomy" id="410659"/>
    <lineage>
        <taxon>unclassified sequences</taxon>
        <taxon>metagenomes</taxon>
        <taxon>ecological metagenomes</taxon>
    </lineage>
</organism>
<comment type="caution">
    <text evidence="9">The sequence shown here is derived from an EMBL/GenBank/DDBJ whole genome shotgun (WGS) entry which is preliminary data.</text>
</comment>
<feature type="domain" description="DUF4982" evidence="6">
    <location>
        <begin position="765"/>
        <end position="824"/>
    </location>
</feature>
<dbReference type="Pfam" id="PF16355">
    <property type="entry name" value="DUF4982"/>
    <property type="match status" value="1"/>
</dbReference>
<feature type="domain" description="Glycoside hydrolase family 2" evidence="7">
    <location>
        <begin position="837"/>
        <end position="939"/>
    </location>
</feature>
<dbReference type="EC" id="3.2.1.23" evidence="9"/>
<keyword evidence="3 9" id="KW-0326">Glycosidase</keyword>
<dbReference type="InterPro" id="IPR048229">
    <property type="entry name" value="GalB-like"/>
</dbReference>
<keyword evidence="2 9" id="KW-0378">Hydrolase</keyword>
<dbReference type="InterPro" id="IPR013783">
    <property type="entry name" value="Ig-like_fold"/>
</dbReference>
<evidence type="ECO:0000256" key="1">
    <source>
        <dbReference type="ARBA" id="ARBA00007401"/>
    </source>
</evidence>
<evidence type="ECO:0000259" key="5">
    <source>
        <dbReference type="Pfam" id="PF02836"/>
    </source>
</evidence>
<evidence type="ECO:0000259" key="8">
    <source>
        <dbReference type="Pfam" id="PF22666"/>
    </source>
</evidence>
<dbReference type="Pfam" id="PF00703">
    <property type="entry name" value="Glyco_hydro_2"/>
    <property type="match status" value="1"/>
</dbReference>
<evidence type="ECO:0000259" key="6">
    <source>
        <dbReference type="Pfam" id="PF16355"/>
    </source>
</evidence>
<name>A0A1J5SVA9_9ZZZZ</name>
<dbReference type="NCBIfam" id="NF041463">
    <property type="entry name" value="GalB"/>
    <property type="match status" value="1"/>
</dbReference>
<protein>
    <submittedName>
        <fullName evidence="9">Beta-galactosidase BoGH2A</fullName>
        <ecNumber evidence="9">3.2.1.23</ecNumber>
    </submittedName>
</protein>
<dbReference type="PANTHER" id="PTHR42732:SF1">
    <property type="entry name" value="BETA-MANNOSIDASE"/>
    <property type="match status" value="1"/>
</dbReference>
<dbReference type="PRINTS" id="PR00132">
    <property type="entry name" value="GLHYDRLASE2"/>
</dbReference>
<accession>A0A1J5SVA9</accession>
<dbReference type="GO" id="GO:0004565">
    <property type="term" value="F:beta-galactosidase activity"/>
    <property type="evidence" value="ECO:0007669"/>
    <property type="project" value="UniProtKB-EC"/>
</dbReference>
<dbReference type="InterPro" id="IPR032311">
    <property type="entry name" value="DUF4982"/>
</dbReference>
<evidence type="ECO:0000259" key="7">
    <source>
        <dbReference type="Pfam" id="PF18565"/>
    </source>
</evidence>
<dbReference type="InterPro" id="IPR017853">
    <property type="entry name" value="GH"/>
</dbReference>
<dbReference type="InterPro" id="IPR040605">
    <property type="entry name" value="Glyco_hydro2_dom5"/>
</dbReference>
<dbReference type="AlphaFoldDB" id="A0A1J5SVA9"/>
<dbReference type="InterPro" id="IPR008979">
    <property type="entry name" value="Galactose-bd-like_sf"/>
</dbReference>
<dbReference type="PANTHER" id="PTHR42732">
    <property type="entry name" value="BETA-GALACTOSIDASE"/>
    <property type="match status" value="1"/>
</dbReference>
<dbReference type="InterPro" id="IPR036156">
    <property type="entry name" value="Beta-gal/glucu_dom_sf"/>
</dbReference>
<dbReference type="SUPFAM" id="SSF49785">
    <property type="entry name" value="Galactose-binding domain-like"/>
    <property type="match status" value="1"/>
</dbReference>
<evidence type="ECO:0000259" key="4">
    <source>
        <dbReference type="Pfam" id="PF00703"/>
    </source>
</evidence>
<dbReference type="InterPro" id="IPR006102">
    <property type="entry name" value="Ig-like_GH2"/>
</dbReference>
<dbReference type="Pfam" id="PF22666">
    <property type="entry name" value="Glyco_hydro_2_N2"/>
    <property type="match status" value="1"/>
</dbReference>